<keyword evidence="1" id="KW-0479">Metal-binding</keyword>
<dbReference type="STRING" id="872970.SAMN04488134_102246"/>
<dbReference type="GO" id="GO:0046872">
    <property type="term" value="F:metal ion binding"/>
    <property type="evidence" value="ECO:0007669"/>
    <property type="project" value="UniProtKB-KW"/>
</dbReference>
<feature type="binding site" evidence="1">
    <location>
        <position position="163"/>
    </location>
    <ligand>
        <name>Zn(2+)</name>
        <dbReference type="ChEBI" id="CHEBI:29105"/>
    </ligand>
</feature>
<dbReference type="AlphaFoldDB" id="A0A1H8KDC0"/>
<feature type="binding site" evidence="1">
    <location>
        <position position="167"/>
    </location>
    <ligand>
        <name>Zn(2+)</name>
        <dbReference type="ChEBI" id="CHEBI:29105"/>
    </ligand>
</feature>
<protein>
    <submittedName>
        <fullName evidence="2">DNA-3-methyladenine glycosylase I</fullName>
    </submittedName>
</protein>
<dbReference type="SUPFAM" id="SSF48150">
    <property type="entry name" value="DNA-glycosylase"/>
    <property type="match status" value="1"/>
</dbReference>
<gene>
    <name evidence="2" type="ORF">SAMN04488134_102246</name>
</gene>
<dbReference type="GO" id="GO:0006284">
    <property type="term" value="P:base-excision repair"/>
    <property type="evidence" value="ECO:0007669"/>
    <property type="project" value="InterPro"/>
</dbReference>
<dbReference type="GO" id="GO:0008725">
    <property type="term" value="F:DNA-3-methyladenine glycosylase activity"/>
    <property type="evidence" value="ECO:0007669"/>
    <property type="project" value="InterPro"/>
</dbReference>
<dbReference type="InterPro" id="IPR052891">
    <property type="entry name" value="DNA-3mA_glycosylase"/>
</dbReference>
<accession>A0A1H8KDC0</accession>
<dbReference type="EMBL" id="FODJ01000002">
    <property type="protein sequence ID" value="SEN90651.1"/>
    <property type="molecule type" value="Genomic_DNA"/>
</dbReference>
<dbReference type="PANTHER" id="PTHR30037:SF4">
    <property type="entry name" value="DNA-3-METHYLADENINE GLYCOSYLASE I"/>
    <property type="match status" value="1"/>
</dbReference>
<dbReference type="InterPro" id="IPR011257">
    <property type="entry name" value="DNA_glycosylase"/>
</dbReference>
<name>A0A1H8KDC0_9BACI</name>
<evidence type="ECO:0000313" key="2">
    <source>
        <dbReference type="EMBL" id="SEN90651.1"/>
    </source>
</evidence>
<dbReference type="Proteomes" id="UP000199300">
    <property type="component" value="Unassembled WGS sequence"/>
</dbReference>
<organism evidence="2 3">
    <name type="scientific">Amphibacillus marinus</name>
    <dbReference type="NCBI Taxonomy" id="872970"/>
    <lineage>
        <taxon>Bacteria</taxon>
        <taxon>Bacillati</taxon>
        <taxon>Bacillota</taxon>
        <taxon>Bacilli</taxon>
        <taxon>Bacillales</taxon>
        <taxon>Bacillaceae</taxon>
        <taxon>Amphibacillus</taxon>
    </lineage>
</organism>
<dbReference type="Gene3D" id="1.10.340.30">
    <property type="entry name" value="Hypothetical protein, domain 2"/>
    <property type="match status" value="1"/>
</dbReference>
<dbReference type="Pfam" id="PF03352">
    <property type="entry name" value="Adenine_glyco"/>
    <property type="match status" value="1"/>
</dbReference>
<dbReference type="InterPro" id="IPR005019">
    <property type="entry name" value="Adenine_glyco"/>
</dbReference>
<evidence type="ECO:0000313" key="3">
    <source>
        <dbReference type="Proteomes" id="UP000199300"/>
    </source>
</evidence>
<sequence>MLAYHDKEWCVPTKNDQYLFELLCLEGAQAGLSWSIVLAKREAYQEAFKKFDITYCAKLTDQQLEEIRVNSGVIKNSAKLKAIRSNAQAVLALKTEYNSFVDFLWQYVDGKQIINCWEDESQVPAETELSKQLSKDLKKRGFKFVGPVIIYSFMQAVGMIDDHIISCPFHTSNR</sequence>
<dbReference type="PANTHER" id="PTHR30037">
    <property type="entry name" value="DNA-3-METHYLADENINE GLYCOSYLASE 1"/>
    <property type="match status" value="1"/>
</dbReference>
<feature type="binding site" evidence="1">
    <location>
        <position position="5"/>
    </location>
    <ligand>
        <name>Zn(2+)</name>
        <dbReference type="ChEBI" id="CHEBI:29105"/>
    </ligand>
</feature>
<evidence type="ECO:0000256" key="1">
    <source>
        <dbReference type="PIRSR" id="PIRSR605019-1"/>
    </source>
</evidence>
<keyword evidence="1" id="KW-0862">Zinc</keyword>
<keyword evidence="3" id="KW-1185">Reference proteome</keyword>
<proteinExistence type="predicted"/>
<reference evidence="2 3" key="1">
    <citation type="submission" date="2016-10" db="EMBL/GenBank/DDBJ databases">
        <authorList>
            <person name="de Groot N.N."/>
        </authorList>
    </citation>
    <scope>NUCLEOTIDE SEQUENCE [LARGE SCALE GENOMIC DNA]</scope>
    <source>
        <strain evidence="2 3">CGMCC 1.10434</strain>
    </source>
</reference>